<dbReference type="Proteomes" id="UP001234343">
    <property type="component" value="Unassembled WGS sequence"/>
</dbReference>
<dbReference type="Pfam" id="PF13466">
    <property type="entry name" value="STAS_2"/>
    <property type="match status" value="1"/>
</dbReference>
<keyword evidence="3" id="KW-1185">Reference proteome</keyword>
<sequence>MSNYSLTFKDDNLVAIRGELTMYTIRKDWWPTEGKSAVDKLDKQRPILFDLHNIERIDSAGLAWLINLIRDCKTANLTVKFTNVPEDLLNIAKISDASVLLPLE</sequence>
<organism evidence="2 3">
    <name type="scientific">Alteromonas arenosi</name>
    <dbReference type="NCBI Taxonomy" id="3055817"/>
    <lineage>
        <taxon>Bacteria</taxon>
        <taxon>Pseudomonadati</taxon>
        <taxon>Pseudomonadota</taxon>
        <taxon>Gammaproteobacteria</taxon>
        <taxon>Alteromonadales</taxon>
        <taxon>Alteromonadaceae</taxon>
        <taxon>Alteromonas/Salinimonas group</taxon>
        <taxon>Alteromonas</taxon>
    </lineage>
</organism>
<reference evidence="2 3" key="1">
    <citation type="submission" date="2023-06" db="EMBL/GenBank/DDBJ databases">
        <title>Alteromonas sp. ASW11-36 isolated from intertidal sand.</title>
        <authorList>
            <person name="Li Y."/>
        </authorList>
    </citation>
    <scope>NUCLEOTIDE SEQUENCE [LARGE SCALE GENOMIC DNA]</scope>
    <source>
        <strain evidence="2 3">ASW11-36</strain>
    </source>
</reference>
<dbReference type="CDD" id="cd07043">
    <property type="entry name" value="STAS_anti-anti-sigma_factors"/>
    <property type="match status" value="1"/>
</dbReference>
<comment type="caution">
    <text evidence="2">The sequence shown here is derived from an EMBL/GenBank/DDBJ whole genome shotgun (WGS) entry which is preliminary data.</text>
</comment>
<protein>
    <submittedName>
        <fullName evidence="2">STAS domain-containing protein</fullName>
    </submittedName>
</protein>
<dbReference type="RefSeq" id="WP_289363462.1">
    <property type="nucleotide sequence ID" value="NZ_JAUCBP010000002.1"/>
</dbReference>
<dbReference type="Gene3D" id="3.30.750.24">
    <property type="entry name" value="STAS domain"/>
    <property type="match status" value="1"/>
</dbReference>
<evidence type="ECO:0000313" key="2">
    <source>
        <dbReference type="EMBL" id="MDM7859445.1"/>
    </source>
</evidence>
<evidence type="ECO:0000259" key="1">
    <source>
        <dbReference type="PROSITE" id="PS50801"/>
    </source>
</evidence>
<dbReference type="PROSITE" id="PS50801">
    <property type="entry name" value="STAS"/>
    <property type="match status" value="1"/>
</dbReference>
<dbReference type="EMBL" id="JAUCBP010000002">
    <property type="protein sequence ID" value="MDM7859445.1"/>
    <property type="molecule type" value="Genomic_DNA"/>
</dbReference>
<evidence type="ECO:0000313" key="3">
    <source>
        <dbReference type="Proteomes" id="UP001234343"/>
    </source>
</evidence>
<dbReference type="InterPro" id="IPR058548">
    <property type="entry name" value="MlaB-like_STAS"/>
</dbReference>
<dbReference type="SUPFAM" id="SSF52091">
    <property type="entry name" value="SpoIIaa-like"/>
    <property type="match status" value="1"/>
</dbReference>
<gene>
    <name evidence="2" type="ORF">QTP81_02355</name>
</gene>
<dbReference type="InterPro" id="IPR036513">
    <property type="entry name" value="STAS_dom_sf"/>
</dbReference>
<accession>A0ABT7STG6</accession>
<name>A0ABT7STG6_9ALTE</name>
<dbReference type="InterPro" id="IPR002645">
    <property type="entry name" value="STAS_dom"/>
</dbReference>
<proteinExistence type="predicted"/>
<feature type="domain" description="STAS" evidence="1">
    <location>
        <begin position="1"/>
        <end position="104"/>
    </location>
</feature>